<proteinExistence type="predicted"/>
<name>A0A8H3F8M6_9LECA</name>
<protein>
    <submittedName>
        <fullName evidence="1">Uncharacterized protein</fullName>
    </submittedName>
</protein>
<keyword evidence="2" id="KW-1185">Reference proteome</keyword>
<gene>
    <name evidence="1" type="ORF">ALECFALPRED_001401</name>
</gene>
<dbReference type="EMBL" id="CAJPDR010000132">
    <property type="protein sequence ID" value="CAF9919999.1"/>
    <property type="molecule type" value="Genomic_DNA"/>
</dbReference>
<reference evidence="1" key="1">
    <citation type="submission" date="2021-03" db="EMBL/GenBank/DDBJ databases">
        <authorList>
            <person name="Tagirdzhanova G."/>
        </authorList>
    </citation>
    <scope>NUCLEOTIDE SEQUENCE</scope>
</reference>
<sequence length="96" mass="10496">MVQLFLDEADNNAQSGIMKTLSKELLDEGADVNAQSGHDGNALRAASLRGHSHVGSGSKSRLKAKKEISEWVLRTSEPVYFDEDFGFEVKKTISTV</sequence>
<dbReference type="Proteomes" id="UP000664203">
    <property type="component" value="Unassembled WGS sequence"/>
</dbReference>
<organism evidence="1 2">
    <name type="scientific">Alectoria fallacina</name>
    <dbReference type="NCBI Taxonomy" id="1903189"/>
    <lineage>
        <taxon>Eukaryota</taxon>
        <taxon>Fungi</taxon>
        <taxon>Dikarya</taxon>
        <taxon>Ascomycota</taxon>
        <taxon>Pezizomycotina</taxon>
        <taxon>Lecanoromycetes</taxon>
        <taxon>OSLEUM clade</taxon>
        <taxon>Lecanoromycetidae</taxon>
        <taxon>Lecanorales</taxon>
        <taxon>Lecanorineae</taxon>
        <taxon>Parmeliaceae</taxon>
        <taxon>Alectoria</taxon>
    </lineage>
</organism>
<dbReference type="AlphaFoldDB" id="A0A8H3F8M6"/>
<accession>A0A8H3F8M6</accession>
<dbReference type="OrthoDB" id="4772757at2759"/>
<comment type="caution">
    <text evidence="1">The sequence shown here is derived from an EMBL/GenBank/DDBJ whole genome shotgun (WGS) entry which is preliminary data.</text>
</comment>
<evidence type="ECO:0000313" key="1">
    <source>
        <dbReference type="EMBL" id="CAF9919999.1"/>
    </source>
</evidence>
<evidence type="ECO:0000313" key="2">
    <source>
        <dbReference type="Proteomes" id="UP000664203"/>
    </source>
</evidence>